<feature type="domain" description="Dynein heavy chain C-terminal" evidence="4">
    <location>
        <begin position="603"/>
        <end position="653"/>
    </location>
</feature>
<comment type="caution">
    <text evidence="5">The sequence shown here is derived from an EMBL/GenBank/DDBJ whole genome shotgun (WGS) entry which is preliminary data.</text>
</comment>
<evidence type="ECO:0000259" key="2">
    <source>
        <dbReference type="Pfam" id="PF03028"/>
    </source>
</evidence>
<dbReference type="Proteomes" id="UP001209570">
    <property type="component" value="Unassembled WGS sequence"/>
</dbReference>
<feature type="domain" description="Dynein heavy chain region D6 P-loop" evidence="2">
    <location>
        <begin position="64"/>
        <end position="120"/>
    </location>
</feature>
<dbReference type="EMBL" id="JAKCXM010000019">
    <property type="protein sequence ID" value="KAJ0407638.1"/>
    <property type="molecule type" value="Genomic_DNA"/>
</dbReference>
<feature type="compositionally biased region" description="Polar residues" evidence="1">
    <location>
        <begin position="521"/>
        <end position="545"/>
    </location>
</feature>
<evidence type="ECO:0000259" key="3">
    <source>
        <dbReference type="Pfam" id="PF18198"/>
    </source>
</evidence>
<dbReference type="InterPro" id="IPR042219">
    <property type="entry name" value="AAA_lid_11_sf"/>
</dbReference>
<proteinExistence type="predicted"/>
<name>A0AAD5M9G5_PYTIN</name>
<dbReference type="InterPro" id="IPR041228">
    <property type="entry name" value="Dynein_C"/>
</dbReference>
<evidence type="ECO:0000313" key="6">
    <source>
        <dbReference type="Proteomes" id="UP001209570"/>
    </source>
</evidence>
<feature type="domain" description="Dynein heavy chain AAA lid" evidence="3">
    <location>
        <begin position="246"/>
        <end position="352"/>
    </location>
</feature>
<feature type="domain" description="Dynein heavy chain C-terminal" evidence="4">
    <location>
        <begin position="371"/>
        <end position="512"/>
    </location>
</feature>
<evidence type="ECO:0000259" key="4">
    <source>
        <dbReference type="Pfam" id="PF18199"/>
    </source>
</evidence>
<dbReference type="InterPro" id="IPR026983">
    <property type="entry name" value="DHC"/>
</dbReference>
<gene>
    <name evidence="5" type="ORF">P43SY_010179</name>
</gene>
<feature type="domain" description="Dynein heavy chain AAA lid" evidence="3">
    <location>
        <begin position="160"/>
        <end position="211"/>
    </location>
</feature>
<protein>
    <recommendedName>
        <fullName evidence="7">Dynein heavy chain</fullName>
    </recommendedName>
</protein>
<sequence>MVMEAVCVMMGEKPDWDTSKRLLSRSTFMADLKEYDKDNINPNILKRIRKYIENPEFAVEEVKKNIHLAKSWIPRFQELLASLSADGRRADVHTNFRLFITTFPVDYFPVYVLQNSVKVTNEPPKGIKANLQRSMELLTSVNGEPQHTDSTDEQLRNIERQLVFGLSFFHAVLQERPKFGSLGWNLKYDFNDADFLSVVTLQRQLLKDAQQRFMNAIVPHQQLENESDSDSGAEESGDEGTSLLHTVPWDALHYLTGEIYYGGRVTDEFDRRCLMANLRRFCSLATLNAGALEAPIRENVAGLVKAGKSLFAKSDSAFTAPQFESDQAMKRLVDALPETMDAPYVFGMHPNANTFYLKNETRRLIELPPNGVFPLAVFWFPQGFFTAILQRHARKFGVPIHHLEFHFRVMRESFLTSRKSVLRRSGSVLSGSTMDLDAAASAEATTAQSTAGSTRRISGLATSAATESENGIYISGLHLEGAQWSDERQCLIDPQPGVMHHAMPVILVVPQVAATPAVGGSTASSKQDNHSSTPGSRTKALTPSFVTLKAESATESHPTTPNPPTGAAPPARALRPSISGVVAAASVAAISTRLSSVGLAGAQHRYVCPVYKTPARKGTLSTTGTSTNFVLAMELACERPAEHYALNGAALVCNLSIQ</sequence>
<evidence type="ECO:0008006" key="7">
    <source>
        <dbReference type="Google" id="ProtNLM"/>
    </source>
</evidence>
<dbReference type="InterPro" id="IPR043160">
    <property type="entry name" value="Dynein_C_barrel"/>
</dbReference>
<evidence type="ECO:0000256" key="1">
    <source>
        <dbReference type="SAM" id="MobiDB-lite"/>
    </source>
</evidence>
<evidence type="ECO:0000313" key="5">
    <source>
        <dbReference type="EMBL" id="KAJ0407638.1"/>
    </source>
</evidence>
<dbReference type="AlphaFoldDB" id="A0AAD5M9G5"/>
<dbReference type="Gene3D" id="3.10.490.20">
    <property type="match status" value="1"/>
</dbReference>
<dbReference type="GO" id="GO:0051959">
    <property type="term" value="F:dynein light intermediate chain binding"/>
    <property type="evidence" value="ECO:0007669"/>
    <property type="project" value="InterPro"/>
</dbReference>
<dbReference type="Pfam" id="PF18198">
    <property type="entry name" value="AAA_lid_11"/>
    <property type="match status" value="2"/>
</dbReference>
<reference evidence="5" key="1">
    <citation type="submission" date="2021-12" db="EMBL/GenBank/DDBJ databases">
        <title>Prjna785345.</title>
        <authorList>
            <person name="Rujirawat T."/>
            <person name="Krajaejun T."/>
        </authorList>
    </citation>
    <scope>NUCLEOTIDE SEQUENCE</scope>
    <source>
        <strain evidence="5">Pi057C3</strain>
    </source>
</reference>
<dbReference type="InterPro" id="IPR004273">
    <property type="entry name" value="Dynein_heavy_D6_P-loop"/>
</dbReference>
<feature type="compositionally biased region" description="Acidic residues" evidence="1">
    <location>
        <begin position="225"/>
        <end position="238"/>
    </location>
</feature>
<dbReference type="Pfam" id="PF18199">
    <property type="entry name" value="Dynein_C"/>
    <property type="match status" value="2"/>
</dbReference>
<organism evidence="5 6">
    <name type="scientific">Pythium insidiosum</name>
    <name type="common">Pythiosis disease agent</name>
    <dbReference type="NCBI Taxonomy" id="114742"/>
    <lineage>
        <taxon>Eukaryota</taxon>
        <taxon>Sar</taxon>
        <taxon>Stramenopiles</taxon>
        <taxon>Oomycota</taxon>
        <taxon>Peronosporomycetes</taxon>
        <taxon>Pythiales</taxon>
        <taxon>Pythiaceae</taxon>
        <taxon>Pythium</taxon>
    </lineage>
</organism>
<dbReference type="Gene3D" id="1.10.8.720">
    <property type="entry name" value="Region D6 of dynein motor"/>
    <property type="match status" value="1"/>
</dbReference>
<accession>A0AAD5M9G5</accession>
<feature type="region of interest" description="Disordered" evidence="1">
    <location>
        <begin position="220"/>
        <end position="240"/>
    </location>
</feature>
<feature type="region of interest" description="Disordered" evidence="1">
    <location>
        <begin position="518"/>
        <end position="573"/>
    </location>
</feature>
<dbReference type="GO" id="GO:0045505">
    <property type="term" value="F:dynein intermediate chain binding"/>
    <property type="evidence" value="ECO:0007669"/>
    <property type="project" value="InterPro"/>
</dbReference>
<dbReference type="InterPro" id="IPR041658">
    <property type="entry name" value="AAA_lid_11"/>
</dbReference>
<dbReference type="PANTHER" id="PTHR22878">
    <property type="entry name" value="DYNEIN HEAVY CHAIN 6, AXONEMAL-LIKE-RELATED"/>
    <property type="match status" value="1"/>
</dbReference>
<dbReference type="Pfam" id="PF03028">
    <property type="entry name" value="Dynein_heavy"/>
    <property type="match status" value="1"/>
</dbReference>
<keyword evidence="6" id="KW-1185">Reference proteome</keyword>
<dbReference type="GO" id="GO:0030286">
    <property type="term" value="C:dynein complex"/>
    <property type="evidence" value="ECO:0007669"/>
    <property type="project" value="InterPro"/>
</dbReference>
<dbReference type="GO" id="GO:0007018">
    <property type="term" value="P:microtubule-based movement"/>
    <property type="evidence" value="ECO:0007669"/>
    <property type="project" value="InterPro"/>
</dbReference>
<dbReference type="GO" id="GO:0008569">
    <property type="term" value="F:minus-end-directed microtubule motor activity"/>
    <property type="evidence" value="ECO:0007669"/>
    <property type="project" value="InterPro"/>
</dbReference>
<dbReference type="Gene3D" id="1.20.920.60">
    <property type="match status" value="1"/>
</dbReference>